<keyword evidence="4" id="KW-0804">Transcription</keyword>
<dbReference type="PROSITE" id="PS50931">
    <property type="entry name" value="HTH_LYSR"/>
    <property type="match status" value="1"/>
</dbReference>
<feature type="domain" description="HTH lysR-type" evidence="5">
    <location>
        <begin position="31"/>
        <end position="79"/>
    </location>
</feature>
<evidence type="ECO:0000256" key="2">
    <source>
        <dbReference type="ARBA" id="ARBA00023015"/>
    </source>
</evidence>
<name>A0A443K3A0_9RHOB</name>
<dbReference type="GO" id="GO:0003700">
    <property type="term" value="F:DNA-binding transcription factor activity"/>
    <property type="evidence" value="ECO:0007669"/>
    <property type="project" value="InterPro"/>
</dbReference>
<keyword evidence="3" id="KW-0238">DNA-binding</keyword>
<dbReference type="Proteomes" id="UP000285295">
    <property type="component" value="Unassembled WGS sequence"/>
</dbReference>
<evidence type="ECO:0000256" key="1">
    <source>
        <dbReference type="ARBA" id="ARBA00009437"/>
    </source>
</evidence>
<dbReference type="CDD" id="cd08414">
    <property type="entry name" value="PBP2_LTTR_aromatics_like"/>
    <property type="match status" value="1"/>
</dbReference>
<organism evidence="6 7">
    <name type="scientific">Paenirhodobacter populi</name>
    <dbReference type="NCBI Taxonomy" id="2306993"/>
    <lineage>
        <taxon>Bacteria</taxon>
        <taxon>Pseudomonadati</taxon>
        <taxon>Pseudomonadota</taxon>
        <taxon>Alphaproteobacteria</taxon>
        <taxon>Rhodobacterales</taxon>
        <taxon>Rhodobacter group</taxon>
        <taxon>Paenirhodobacter</taxon>
    </lineage>
</organism>
<evidence type="ECO:0000313" key="6">
    <source>
        <dbReference type="EMBL" id="RWR27237.1"/>
    </source>
</evidence>
<dbReference type="Pfam" id="PF03466">
    <property type="entry name" value="LysR_substrate"/>
    <property type="match status" value="1"/>
</dbReference>
<proteinExistence type="inferred from homology"/>
<dbReference type="PANTHER" id="PTHR30346:SF0">
    <property type="entry name" value="HCA OPERON TRANSCRIPTIONAL ACTIVATOR HCAR"/>
    <property type="match status" value="1"/>
</dbReference>
<dbReference type="InterPro" id="IPR036390">
    <property type="entry name" value="WH_DNA-bd_sf"/>
</dbReference>
<keyword evidence="2" id="KW-0805">Transcription regulation</keyword>
<evidence type="ECO:0000259" key="5">
    <source>
        <dbReference type="PROSITE" id="PS50931"/>
    </source>
</evidence>
<dbReference type="InterPro" id="IPR000847">
    <property type="entry name" value="LysR_HTH_N"/>
</dbReference>
<dbReference type="FunFam" id="1.10.10.10:FF:000001">
    <property type="entry name" value="LysR family transcriptional regulator"/>
    <property type="match status" value="1"/>
</dbReference>
<dbReference type="GO" id="GO:0032993">
    <property type="term" value="C:protein-DNA complex"/>
    <property type="evidence" value="ECO:0007669"/>
    <property type="project" value="TreeGrafter"/>
</dbReference>
<sequence length="319" mass="35334">MRRRLDQHLEDRKPPVLLGSRIPLAALIQTLAVAEHLNFRHAANALGVNQSTVSTRIKMLEEDLGILLFERRPRGVRLTEAGRHFVEEIAAGIGHLDHAIKTVSAVVEGKTGQLSIGLHSPVAFGFLADLRRRYRQTWPGVDLITVEGRSGEAIRQVLDGSLDIAFVVGRPETPQCHTRMLWTEPMVIALAATHPLASGESVTWSDLSAETFLVRHAGAGAQVHEHVVRRATERALPPRIRRCDVERDTLMHMVAEGEGVTLTCASFGRIPFPGVCFMAVADEPEPARYSALWSPHNHNPALRDFIDLATKMRQSTRYA</sequence>
<accession>A0A443K3A0</accession>
<dbReference type="InterPro" id="IPR005119">
    <property type="entry name" value="LysR_subst-bd"/>
</dbReference>
<dbReference type="InterPro" id="IPR036388">
    <property type="entry name" value="WH-like_DNA-bd_sf"/>
</dbReference>
<comment type="caution">
    <text evidence="6">The sequence shown here is derived from an EMBL/GenBank/DDBJ whole genome shotgun (WGS) entry which is preliminary data.</text>
</comment>
<reference evidence="6 7" key="1">
    <citation type="submission" date="2019-01" db="EMBL/GenBank/DDBJ databases">
        <title>Sinorhodobacter populi sp. nov. isolated from the symptomatic bark tissue of Populus euramericana canker.</title>
        <authorList>
            <person name="Xu G."/>
        </authorList>
    </citation>
    <scope>NUCLEOTIDE SEQUENCE [LARGE SCALE GENOMIC DNA]</scope>
    <source>
        <strain evidence="6 7">D19-10-3-21</strain>
    </source>
</reference>
<dbReference type="PRINTS" id="PR00039">
    <property type="entry name" value="HTHLYSR"/>
</dbReference>
<dbReference type="SUPFAM" id="SSF46785">
    <property type="entry name" value="Winged helix' DNA-binding domain"/>
    <property type="match status" value="1"/>
</dbReference>
<reference evidence="6 7" key="2">
    <citation type="submission" date="2019-01" db="EMBL/GenBank/DDBJ databases">
        <authorList>
            <person name="Li Y."/>
        </authorList>
    </citation>
    <scope>NUCLEOTIDE SEQUENCE [LARGE SCALE GENOMIC DNA]</scope>
    <source>
        <strain evidence="6 7">D19-10-3-21</strain>
    </source>
</reference>
<evidence type="ECO:0000256" key="3">
    <source>
        <dbReference type="ARBA" id="ARBA00023125"/>
    </source>
</evidence>
<protein>
    <submittedName>
        <fullName evidence="6">LysR family transcriptional regulator</fullName>
    </submittedName>
</protein>
<dbReference type="SUPFAM" id="SSF53850">
    <property type="entry name" value="Periplasmic binding protein-like II"/>
    <property type="match status" value="1"/>
</dbReference>
<gene>
    <name evidence="6" type="ORF">D2T31_17390</name>
</gene>
<evidence type="ECO:0000256" key="4">
    <source>
        <dbReference type="ARBA" id="ARBA00023163"/>
    </source>
</evidence>
<dbReference type="OrthoDB" id="9815174at2"/>
<dbReference type="GO" id="GO:0003677">
    <property type="term" value="F:DNA binding"/>
    <property type="evidence" value="ECO:0007669"/>
    <property type="project" value="UniProtKB-KW"/>
</dbReference>
<comment type="similarity">
    <text evidence="1">Belongs to the LysR transcriptional regulatory family.</text>
</comment>
<dbReference type="AlphaFoldDB" id="A0A443K3A0"/>
<dbReference type="EMBL" id="SAUX01000023">
    <property type="protein sequence ID" value="RWR27237.1"/>
    <property type="molecule type" value="Genomic_DNA"/>
</dbReference>
<dbReference type="Pfam" id="PF00126">
    <property type="entry name" value="HTH_1"/>
    <property type="match status" value="1"/>
</dbReference>
<dbReference type="Gene3D" id="3.40.190.10">
    <property type="entry name" value="Periplasmic binding protein-like II"/>
    <property type="match status" value="2"/>
</dbReference>
<dbReference type="PANTHER" id="PTHR30346">
    <property type="entry name" value="TRANSCRIPTIONAL DUAL REGULATOR HCAR-RELATED"/>
    <property type="match status" value="1"/>
</dbReference>
<evidence type="ECO:0000313" key="7">
    <source>
        <dbReference type="Proteomes" id="UP000285295"/>
    </source>
</evidence>
<dbReference type="Gene3D" id="1.10.10.10">
    <property type="entry name" value="Winged helix-like DNA-binding domain superfamily/Winged helix DNA-binding domain"/>
    <property type="match status" value="1"/>
</dbReference>